<evidence type="ECO:0000256" key="7">
    <source>
        <dbReference type="SAM" id="Phobius"/>
    </source>
</evidence>
<proteinExistence type="inferred from homology"/>
<evidence type="ECO:0000313" key="9">
    <source>
        <dbReference type="Proteomes" id="UP000007875"/>
    </source>
</evidence>
<evidence type="ECO:0000256" key="1">
    <source>
        <dbReference type="ARBA" id="ARBA00004554"/>
    </source>
</evidence>
<evidence type="ECO:0000256" key="5">
    <source>
        <dbReference type="ARBA" id="ARBA00022989"/>
    </source>
</evidence>
<name>H2YNZ8_CIOSA</name>
<protein>
    <recommendedName>
        <fullName evidence="10">Equilibrative nucleoside transporter 1</fullName>
    </recommendedName>
</protein>
<dbReference type="PANTHER" id="PTHR10332:SF88">
    <property type="entry name" value="EQUILIBRATIVE NUCLEOSIDE TRANSPORTER 1, ISOFORM A"/>
    <property type="match status" value="1"/>
</dbReference>
<dbReference type="eggNOG" id="KOG1479">
    <property type="taxonomic scope" value="Eukaryota"/>
</dbReference>
<feature type="transmembrane region" description="Helical" evidence="7">
    <location>
        <begin position="180"/>
        <end position="201"/>
    </location>
</feature>
<evidence type="ECO:0000256" key="2">
    <source>
        <dbReference type="ARBA" id="ARBA00007965"/>
    </source>
</evidence>
<reference evidence="8" key="3">
    <citation type="submission" date="2025-09" db="UniProtKB">
        <authorList>
            <consortium name="Ensembl"/>
        </authorList>
    </citation>
    <scope>IDENTIFICATION</scope>
</reference>
<feature type="transmembrane region" description="Helical" evidence="7">
    <location>
        <begin position="207"/>
        <end position="229"/>
    </location>
</feature>
<keyword evidence="5 7" id="KW-1133">Transmembrane helix</keyword>
<feature type="transmembrane region" description="Helical" evidence="7">
    <location>
        <begin position="12"/>
        <end position="30"/>
    </location>
</feature>
<feature type="transmembrane region" description="Helical" evidence="7">
    <location>
        <begin position="400"/>
        <end position="421"/>
    </location>
</feature>
<keyword evidence="9" id="KW-1185">Reference proteome</keyword>
<feature type="transmembrane region" description="Helical" evidence="7">
    <location>
        <begin position="78"/>
        <end position="98"/>
    </location>
</feature>
<dbReference type="AlphaFoldDB" id="H2YNZ8"/>
<dbReference type="InterPro" id="IPR036259">
    <property type="entry name" value="MFS_trans_sf"/>
</dbReference>
<dbReference type="STRING" id="51511.ENSCSAVP00000007056"/>
<keyword evidence="3" id="KW-0813">Transport</keyword>
<evidence type="ECO:0000256" key="3">
    <source>
        <dbReference type="ARBA" id="ARBA00022448"/>
    </source>
</evidence>
<sequence>MPTPVDRLNLVYFFFYILGLGTLLPWNFFITANDYWMYKLQDNSNTTNSTPVIPENSTFGSTANSTSGNTVEYNSLQLLFQNALALCAMVPNVVFQFLNTMMQQRISEKIRMVGSIFVMTICFIITVVFVKIDTSTWQQTFFGVTMFIVVILNICSAICQSSTFGMAASLPPRYTQAVMAGQGVGGVFAATAMIAALSFSSGPVSSAFAYFLTAVIVLSFTLLCFIILAKNKFYQFHRGKPAKSRNANRSQRKLINNGDDKTEVMKETDLWVQPEKDVIIKPVPPMLTIFKKIWKHCFCVFFTFFITLACFPAITVNIKSMDSGNGNLWNDLYFTPVCCFLLFNLTDWIGRSLAGYVHIPSEKNVIALVLAVLLRGAFPALFALCNVQPRSAPVIFNNDAYYIVFMVIFGISNGHLSTLCMQYGPKLVTSEHAATAGSMLAFSICFGLACGAGFSFVIKMLL</sequence>
<accession>H2YNZ8</accession>
<dbReference type="InterPro" id="IPR002259">
    <property type="entry name" value="Eqnu_transpt"/>
</dbReference>
<dbReference type="PRINTS" id="PR01130">
    <property type="entry name" value="DERENTRNSPRT"/>
</dbReference>
<reference evidence="9" key="1">
    <citation type="submission" date="2003-08" db="EMBL/GenBank/DDBJ databases">
        <authorList>
            <person name="Birren B."/>
            <person name="Nusbaum C."/>
            <person name="Abebe A."/>
            <person name="Abouelleil A."/>
            <person name="Adekoya E."/>
            <person name="Ait-zahra M."/>
            <person name="Allen N."/>
            <person name="Allen T."/>
            <person name="An P."/>
            <person name="Anderson M."/>
            <person name="Anderson S."/>
            <person name="Arachchi H."/>
            <person name="Armbruster J."/>
            <person name="Bachantsang P."/>
            <person name="Baldwin J."/>
            <person name="Barry A."/>
            <person name="Bayul T."/>
            <person name="Blitshsteyn B."/>
            <person name="Bloom T."/>
            <person name="Blye J."/>
            <person name="Boguslavskiy L."/>
            <person name="Borowsky M."/>
            <person name="Boukhgalter B."/>
            <person name="Brunache A."/>
            <person name="Butler J."/>
            <person name="Calixte N."/>
            <person name="Calvo S."/>
            <person name="Camarata J."/>
            <person name="Campo K."/>
            <person name="Chang J."/>
            <person name="Cheshatsang Y."/>
            <person name="Citroen M."/>
            <person name="Collymore A."/>
            <person name="Considine T."/>
            <person name="Cook A."/>
            <person name="Cooke P."/>
            <person name="Corum B."/>
            <person name="Cuomo C."/>
            <person name="David R."/>
            <person name="Dawoe T."/>
            <person name="Degray S."/>
            <person name="Dodge S."/>
            <person name="Dooley K."/>
            <person name="Dorje P."/>
            <person name="Dorjee K."/>
            <person name="Dorris L."/>
            <person name="Duffey N."/>
            <person name="Dupes A."/>
            <person name="Elkins T."/>
            <person name="Engels R."/>
            <person name="Erickson J."/>
            <person name="Farina A."/>
            <person name="Faro S."/>
            <person name="Ferreira P."/>
            <person name="Fischer H."/>
            <person name="Fitzgerald M."/>
            <person name="Foley K."/>
            <person name="Gage D."/>
            <person name="Galagan J."/>
            <person name="Gearin G."/>
            <person name="Gnerre S."/>
            <person name="Gnirke A."/>
            <person name="Goyette A."/>
            <person name="Graham J."/>
            <person name="Grandbois E."/>
            <person name="Gyaltsen K."/>
            <person name="Hafez N."/>
            <person name="Hagopian D."/>
            <person name="Hagos B."/>
            <person name="Hall J."/>
            <person name="Hatcher B."/>
            <person name="Heller A."/>
            <person name="Higgins H."/>
            <person name="Honan T."/>
            <person name="Horn A."/>
            <person name="Houde N."/>
            <person name="Hughes L."/>
            <person name="Hulme W."/>
            <person name="Husby E."/>
            <person name="Iliev I."/>
            <person name="Jaffe D."/>
            <person name="Jones C."/>
            <person name="Kamal M."/>
            <person name="Kamat A."/>
            <person name="Kamvysselis M."/>
            <person name="Karlsson E."/>
            <person name="Kells C."/>
            <person name="Kieu A."/>
            <person name="Kisner P."/>
            <person name="Kodira C."/>
            <person name="Kulbokas E."/>
            <person name="Labutti K."/>
            <person name="Lama D."/>
            <person name="Landers T."/>
            <person name="Leger J."/>
            <person name="Levine S."/>
            <person name="Lewis D."/>
            <person name="Lewis T."/>
            <person name="Lindblad-toh K."/>
            <person name="Liu X."/>
            <person name="Lokyitsang T."/>
            <person name="Lokyitsang Y."/>
            <person name="Lucien O."/>
            <person name="Lui A."/>
            <person name="Ma L.J."/>
            <person name="Mabbitt R."/>
            <person name="Macdonald J."/>
            <person name="Maclean C."/>
            <person name="Major J."/>
            <person name="Manning J."/>
            <person name="Marabella R."/>
            <person name="Maru K."/>
            <person name="Matthews C."/>
            <person name="Mauceli E."/>
            <person name="Mccarthy M."/>
            <person name="Mcdonough S."/>
            <person name="Mcghee T."/>
            <person name="Meldrim J."/>
            <person name="Meneus L."/>
            <person name="Mesirov J."/>
            <person name="Mihalev A."/>
            <person name="Mihova T."/>
            <person name="Mikkelsen T."/>
            <person name="Mlenga V."/>
            <person name="Moru K."/>
            <person name="Mozes J."/>
            <person name="Mulrain L."/>
            <person name="Munson G."/>
            <person name="Naylor J."/>
            <person name="Newes C."/>
            <person name="Nguyen C."/>
            <person name="Nguyen N."/>
            <person name="Nguyen T."/>
            <person name="Nicol R."/>
            <person name="Nielsen C."/>
            <person name="Nizzari M."/>
            <person name="Norbu C."/>
            <person name="Norbu N."/>
            <person name="O'donnell P."/>
            <person name="Okoawo O."/>
            <person name="O'leary S."/>
            <person name="Omotosho B."/>
            <person name="O'neill K."/>
            <person name="Osman S."/>
            <person name="Parker S."/>
            <person name="Perrin D."/>
            <person name="Phunkhang P."/>
            <person name="Piqani B."/>
            <person name="Purcell S."/>
            <person name="Rachupka T."/>
            <person name="Ramasamy U."/>
            <person name="Rameau R."/>
            <person name="Ray V."/>
            <person name="Raymond C."/>
            <person name="Retta R."/>
            <person name="Richardson S."/>
            <person name="Rise C."/>
            <person name="Rodriguez J."/>
            <person name="Rogers J."/>
            <person name="Rogov P."/>
            <person name="Rutman M."/>
            <person name="Schupbach R."/>
            <person name="Seaman C."/>
            <person name="Settipalli S."/>
            <person name="Sharpe T."/>
            <person name="Sheridan J."/>
            <person name="Sherpa N."/>
            <person name="Shi J."/>
            <person name="Smirnov S."/>
            <person name="Smith C."/>
            <person name="Sougnez C."/>
            <person name="Spencer B."/>
            <person name="Stalker J."/>
            <person name="Stange-thomann N."/>
            <person name="Stavropoulos S."/>
            <person name="Stetson K."/>
            <person name="Stone C."/>
            <person name="Stone S."/>
            <person name="Stubbs M."/>
            <person name="Talamas J."/>
            <person name="Tchuinga P."/>
            <person name="Tenzing P."/>
            <person name="Tesfaye S."/>
            <person name="Theodore J."/>
            <person name="Thoulutsang Y."/>
            <person name="Topham K."/>
            <person name="Towey S."/>
            <person name="Tsamla T."/>
            <person name="Tsomo N."/>
            <person name="Vallee D."/>
            <person name="Vassiliev H."/>
            <person name="Venkataraman V."/>
            <person name="Vinson J."/>
            <person name="Vo A."/>
            <person name="Wade C."/>
            <person name="Wang S."/>
            <person name="Wangchuk T."/>
            <person name="Wangdi T."/>
            <person name="Whittaker C."/>
            <person name="Wilkinson J."/>
            <person name="Wu Y."/>
            <person name="Wyman D."/>
            <person name="Yadav S."/>
            <person name="Yang S."/>
            <person name="Yang X."/>
            <person name="Yeager S."/>
            <person name="Yee E."/>
            <person name="Young G."/>
            <person name="Zainoun J."/>
            <person name="Zembeck L."/>
            <person name="Zimmer A."/>
            <person name="Zody M."/>
            <person name="Lander E."/>
        </authorList>
    </citation>
    <scope>NUCLEOTIDE SEQUENCE [LARGE SCALE GENOMIC DNA]</scope>
</reference>
<feature type="transmembrane region" description="Helical" evidence="7">
    <location>
        <begin position="433"/>
        <end position="458"/>
    </location>
</feature>
<dbReference type="Pfam" id="PF01733">
    <property type="entry name" value="Nucleoside_tran"/>
    <property type="match status" value="1"/>
</dbReference>
<reference evidence="8" key="2">
    <citation type="submission" date="2025-08" db="UniProtKB">
        <authorList>
            <consortium name="Ensembl"/>
        </authorList>
    </citation>
    <scope>IDENTIFICATION</scope>
</reference>
<comment type="similarity">
    <text evidence="2">Belongs to the SLC29A/ENT transporter (TC 2.A.57) family.</text>
</comment>
<organism evidence="8 9">
    <name type="scientific">Ciona savignyi</name>
    <name type="common">Pacific transparent sea squirt</name>
    <dbReference type="NCBI Taxonomy" id="51511"/>
    <lineage>
        <taxon>Eukaryota</taxon>
        <taxon>Metazoa</taxon>
        <taxon>Chordata</taxon>
        <taxon>Tunicata</taxon>
        <taxon>Ascidiacea</taxon>
        <taxon>Phlebobranchia</taxon>
        <taxon>Cionidae</taxon>
        <taxon>Ciona</taxon>
    </lineage>
</organism>
<dbReference type="Gene3D" id="1.20.1250.20">
    <property type="entry name" value="MFS general substrate transporter like domains"/>
    <property type="match status" value="1"/>
</dbReference>
<keyword evidence="6 7" id="KW-0472">Membrane</keyword>
<evidence type="ECO:0000256" key="6">
    <source>
        <dbReference type="ARBA" id="ARBA00023136"/>
    </source>
</evidence>
<feature type="transmembrane region" description="Helical" evidence="7">
    <location>
        <begin position="365"/>
        <end position="384"/>
    </location>
</feature>
<dbReference type="PIRSF" id="PIRSF016379">
    <property type="entry name" value="ENT"/>
    <property type="match status" value="1"/>
</dbReference>
<dbReference type="NCBIfam" id="TIGR00939">
    <property type="entry name" value="2a57"/>
    <property type="match status" value="1"/>
</dbReference>
<feature type="transmembrane region" description="Helical" evidence="7">
    <location>
        <begin position="293"/>
        <end position="314"/>
    </location>
</feature>
<dbReference type="GO" id="GO:0015213">
    <property type="term" value="F:uridine transmembrane transporter activity"/>
    <property type="evidence" value="ECO:0007669"/>
    <property type="project" value="UniProtKB-ARBA"/>
</dbReference>
<evidence type="ECO:0000313" key="8">
    <source>
        <dbReference type="Ensembl" id="ENSCSAVP00000007056.1"/>
    </source>
</evidence>
<dbReference type="FunCoup" id="H2YNZ8">
    <property type="interactions" value="6"/>
</dbReference>
<dbReference type="InterPro" id="IPR034764">
    <property type="entry name" value="ENT1/ENT2"/>
</dbReference>
<dbReference type="GeneTree" id="ENSGT00950000182898"/>
<comment type="subcellular location">
    <subcellularLocation>
        <location evidence="1">Basolateral cell membrane</location>
        <topology evidence="1">Multi-pass membrane protein</topology>
    </subcellularLocation>
</comment>
<evidence type="ECO:0000256" key="4">
    <source>
        <dbReference type="ARBA" id="ARBA00022692"/>
    </source>
</evidence>
<dbReference type="Ensembl" id="ENSCSAVT00000007147.1">
    <property type="protein sequence ID" value="ENSCSAVP00000007056.1"/>
    <property type="gene ID" value="ENSCSAVG00000004219.1"/>
</dbReference>
<dbReference type="PANTHER" id="PTHR10332">
    <property type="entry name" value="EQUILIBRATIVE NUCLEOSIDE TRANSPORTER"/>
    <property type="match status" value="1"/>
</dbReference>
<dbReference type="OMA" id="NDAYYIV"/>
<feature type="transmembrane region" description="Helical" evidence="7">
    <location>
        <begin position="141"/>
        <end position="159"/>
    </location>
</feature>
<dbReference type="GO" id="GO:0016323">
    <property type="term" value="C:basolateral plasma membrane"/>
    <property type="evidence" value="ECO:0007669"/>
    <property type="project" value="UniProtKB-SubCell"/>
</dbReference>
<dbReference type="SUPFAM" id="SSF103473">
    <property type="entry name" value="MFS general substrate transporter"/>
    <property type="match status" value="1"/>
</dbReference>
<dbReference type="HOGENOM" id="CLU_021611_0_2_1"/>
<feature type="transmembrane region" description="Helical" evidence="7">
    <location>
        <begin position="110"/>
        <end position="129"/>
    </location>
</feature>
<dbReference type="InParanoid" id="H2YNZ8"/>
<dbReference type="Proteomes" id="UP000007875">
    <property type="component" value="Unassembled WGS sequence"/>
</dbReference>
<evidence type="ECO:0008006" key="10">
    <source>
        <dbReference type="Google" id="ProtNLM"/>
    </source>
</evidence>
<keyword evidence="4 7" id="KW-0812">Transmembrane</keyword>